<organism evidence="1 2">
    <name type="scientific">Prochlorococcus marinus str. GP2</name>
    <dbReference type="NCBI Taxonomy" id="59925"/>
    <lineage>
        <taxon>Bacteria</taxon>
        <taxon>Bacillati</taxon>
        <taxon>Cyanobacteriota</taxon>
        <taxon>Cyanophyceae</taxon>
        <taxon>Synechococcales</taxon>
        <taxon>Prochlorococcaceae</taxon>
        <taxon>Prochlorococcus</taxon>
    </lineage>
</organism>
<gene>
    <name evidence="1" type="ORF">EU91_0122</name>
</gene>
<sequence length="58" mass="6856">MTTSQDSSRKISLEMKSEVHYKKAAKSYRKSQQYIKMINLYPTLQNTLIECKNENLIE</sequence>
<evidence type="ECO:0000313" key="2">
    <source>
        <dbReference type="Proteomes" id="UP000030598"/>
    </source>
</evidence>
<reference evidence="2" key="1">
    <citation type="journal article" date="2014" name="Sci. Data">
        <title>Genomes of diverse isolates of the marine cyanobacterium Prochlorococcus.</title>
        <authorList>
            <person name="Biller S."/>
            <person name="Berube P."/>
            <person name="Thompson J."/>
            <person name="Kelly L."/>
            <person name="Roggensack S."/>
            <person name="Awad L."/>
            <person name="Roache-Johnson K."/>
            <person name="Ding H."/>
            <person name="Giovannoni S.J."/>
            <person name="Moore L.R."/>
            <person name="Chisholm S.W."/>
        </authorList>
    </citation>
    <scope>NUCLEOTIDE SEQUENCE [LARGE SCALE GENOMIC DNA]</scope>
    <source>
        <strain evidence="2">GP2</strain>
    </source>
</reference>
<proteinExistence type="predicted"/>
<accession>A0A0A1ZL96</accession>
<dbReference type="EMBL" id="JNAH01000002">
    <property type="protein sequence ID" value="KGF89009.1"/>
    <property type="molecule type" value="Genomic_DNA"/>
</dbReference>
<dbReference type="RefSeq" id="WP_193741578.1">
    <property type="nucleotide sequence ID" value="NZ_CP138934.1"/>
</dbReference>
<comment type="caution">
    <text evidence="1">The sequence shown here is derived from an EMBL/GenBank/DDBJ whole genome shotgun (WGS) entry which is preliminary data.</text>
</comment>
<name>A0A0A1ZL96_PROMR</name>
<protein>
    <submittedName>
        <fullName evidence="1">Uncharacterized protein</fullName>
    </submittedName>
</protein>
<dbReference type="Proteomes" id="UP000030598">
    <property type="component" value="Unassembled WGS sequence"/>
</dbReference>
<evidence type="ECO:0000313" key="1">
    <source>
        <dbReference type="EMBL" id="KGF89009.1"/>
    </source>
</evidence>
<dbReference type="AlphaFoldDB" id="A0A0A1ZL96"/>